<gene>
    <name evidence="1" type="ORF">TU35_000665</name>
</gene>
<evidence type="ECO:0000313" key="2">
    <source>
        <dbReference type="Proteomes" id="UP000033636"/>
    </source>
</evidence>
<name>A0ACC6UZ48_9CREN</name>
<protein>
    <submittedName>
        <fullName evidence="1">GTP cyclohydrolase IIa</fullName>
        <ecNumber evidence="1">3.5.4.29</ecNumber>
    </submittedName>
</protein>
<dbReference type="EC" id="3.5.4.29" evidence="1"/>
<reference evidence="1" key="1">
    <citation type="submission" date="2024-07" db="EMBL/GenBank/DDBJ databases">
        <title>Metagenome and Metagenome-Assembled Genomes of Archaea from a hot spring from the geothermal field of Los Azufres, Mexico.</title>
        <authorList>
            <person name="Marin-Paredes R."/>
            <person name="Martinez-Romero E."/>
            <person name="Servin-Garciduenas L.E."/>
        </authorList>
    </citation>
    <scope>NUCLEOTIDE SEQUENCE</scope>
</reference>
<keyword evidence="1" id="KW-0378">Hydrolase</keyword>
<evidence type="ECO:0000313" key="1">
    <source>
        <dbReference type="EMBL" id="MFB6489754.1"/>
    </source>
</evidence>
<comment type="caution">
    <text evidence="1">The sequence shown here is derived from an EMBL/GenBank/DDBJ whole genome shotgun (WGS) entry which is preliminary data.</text>
</comment>
<accession>A0ACC6UZ48</accession>
<organism evidence="1 2">
    <name type="scientific">Thermoproteus sp. AZ2</name>
    <dbReference type="NCBI Taxonomy" id="1609232"/>
    <lineage>
        <taxon>Archaea</taxon>
        <taxon>Thermoproteota</taxon>
        <taxon>Thermoprotei</taxon>
        <taxon>Thermoproteales</taxon>
        <taxon>Thermoproteaceae</taxon>
        <taxon>Thermoproteus</taxon>
    </lineage>
</organism>
<sequence length="432" mass="47838">MVCVLPVGSYEQHGPFLPPTVDGEIAAYVARAVAERIGGRALPAIWYTCSKEHEDFPETISVDCKAFLAYMEAVLRSAARICDAVVVVAGHGGVADAGNMLASQLDYELGPKILWLNIWSLIPARDHAGSDEASLYLAIGGRLLREPEEVCEGDVHLMRYLRTAWMSKSGIVGCMKPEEVSAERGGEMLETLVDKALQRVKTFYLQFGRFIVHSVMQLKLIGYREWTETLGFRREHIIQQIQAELHKRIWAGFTEADALPHQMRYDFSLVYSNNVPLSKLVEVVKSVKEISPVPVEYCVGRGDTPLEAYASCDGSVETEGGSAVVGHMDIVNSTAQTEKRGPYDIYVMANELLNKVNSVCRGLGCLAFYLGGDNIMVFLPDVKTAYEVYDQVYVDVRLGVGVAQRPYAAFAKATEALDSMRRDKIIGVRIIR</sequence>
<dbReference type="EMBL" id="JZWT02000002">
    <property type="protein sequence ID" value="MFB6489754.1"/>
    <property type="molecule type" value="Genomic_DNA"/>
</dbReference>
<dbReference type="Proteomes" id="UP000033636">
    <property type="component" value="Unassembled WGS sequence"/>
</dbReference>
<proteinExistence type="predicted"/>